<evidence type="ECO:0000313" key="3">
    <source>
        <dbReference type="EMBL" id="RKR83463.1"/>
    </source>
</evidence>
<comment type="caution">
    <text evidence="3">The sequence shown here is derived from an EMBL/GenBank/DDBJ whole genome shotgun (WGS) entry which is preliminary data.</text>
</comment>
<evidence type="ECO:0000259" key="2">
    <source>
        <dbReference type="Pfam" id="PF01841"/>
    </source>
</evidence>
<feature type="domain" description="Transglutaminase-like" evidence="2">
    <location>
        <begin position="263"/>
        <end position="339"/>
    </location>
</feature>
<dbReference type="AlphaFoldDB" id="A0A495J3R1"/>
<evidence type="ECO:0000313" key="4">
    <source>
        <dbReference type="Proteomes" id="UP000268007"/>
    </source>
</evidence>
<feature type="signal peptide" evidence="1">
    <location>
        <begin position="1"/>
        <end position="20"/>
    </location>
</feature>
<keyword evidence="1" id="KW-0732">Signal</keyword>
<sequence>MDRRLYLCVVLLFSVVCAYAAPPDSSAFISSAKSSFQFVYNHKEDRVEIKQISTTNYVSNNYQVNLPISETYNNKVKIDDIDCKVDNHTPKDFKPLDSYYSVSDVFYSDERICYFPLFLNKKGSTANVTFNETITDPRYFTSIFFPENLAVTTKDVVLKIPRWMKVELKEMNFGGFNIKKTSVYDSGADADIITYTAQNLPAMYRESNSPGPTYIYPHLMVLCKQATAGGHSFTYFNTLADQYGWYRELVKGVVNDKDILAAKAKEITAGLATGMDKIKAVFYYVQNNIRYIAFEDGMAGFKPEKADEVLRKKYGDCKGMANLTKALLVALGYDARLCWLGTDHIAYDYQTPSMAVDNHMICGLNYQGKTIYLDATETYLGINEYAERIQGRQVLMEDGDKYLLNRIPVATSTQNYDFENSKLTITGNSLTGNVDHLWKGEDREMVISGLNSIKKEKTDDAMIRFLSDENTNYGIHDLKMQNMDDPDKELTVAYNVDHKNAVSSFSKAYYVDLDLKKEFLTSAIKTAERKHDYWFYHRMNIVKQTELTIPVDYKASSIPPNLDIVNADYEFHIQYTAQTGKLNYKKSILIKNTHLAATKFEQWNKDIEQLAKTYNESVVLKPINQ</sequence>
<name>A0A495J3R1_9SPHI</name>
<dbReference type="Gene3D" id="2.60.40.3140">
    <property type="match status" value="1"/>
</dbReference>
<evidence type="ECO:0000256" key="1">
    <source>
        <dbReference type="SAM" id="SignalP"/>
    </source>
</evidence>
<dbReference type="Proteomes" id="UP000268007">
    <property type="component" value="Unassembled WGS sequence"/>
</dbReference>
<dbReference type="OrthoDB" id="8595007at2"/>
<feature type="chain" id="PRO_5019838227" evidence="1">
    <location>
        <begin position="21"/>
        <end position="625"/>
    </location>
</feature>
<dbReference type="Gene3D" id="2.60.120.1130">
    <property type="match status" value="1"/>
</dbReference>
<dbReference type="InterPro" id="IPR038765">
    <property type="entry name" value="Papain-like_cys_pep_sf"/>
</dbReference>
<accession>A0A495J3R1</accession>
<reference evidence="3 4" key="1">
    <citation type="submission" date="2018-10" db="EMBL/GenBank/DDBJ databases">
        <title>Genomic Encyclopedia of Archaeal and Bacterial Type Strains, Phase II (KMG-II): from individual species to whole genera.</title>
        <authorList>
            <person name="Goeker M."/>
        </authorList>
    </citation>
    <scope>NUCLEOTIDE SEQUENCE [LARGE SCALE GENOMIC DNA]</scope>
    <source>
        <strain evidence="3 4">DSM 18602</strain>
    </source>
</reference>
<organism evidence="3 4">
    <name type="scientific">Mucilaginibacter gracilis</name>
    <dbReference type="NCBI Taxonomy" id="423350"/>
    <lineage>
        <taxon>Bacteria</taxon>
        <taxon>Pseudomonadati</taxon>
        <taxon>Bacteroidota</taxon>
        <taxon>Sphingobacteriia</taxon>
        <taxon>Sphingobacteriales</taxon>
        <taxon>Sphingobacteriaceae</taxon>
        <taxon>Mucilaginibacter</taxon>
    </lineage>
</organism>
<dbReference type="RefSeq" id="WP_121198957.1">
    <property type="nucleotide sequence ID" value="NZ_RBKU01000001.1"/>
</dbReference>
<protein>
    <submittedName>
        <fullName evidence="3">Transglutaminase superfamily protein</fullName>
    </submittedName>
</protein>
<dbReference type="EMBL" id="RBKU01000001">
    <property type="protein sequence ID" value="RKR83463.1"/>
    <property type="molecule type" value="Genomic_DNA"/>
</dbReference>
<dbReference type="Pfam" id="PF01841">
    <property type="entry name" value="Transglut_core"/>
    <property type="match status" value="1"/>
</dbReference>
<dbReference type="Gene3D" id="3.10.620.30">
    <property type="match status" value="1"/>
</dbReference>
<dbReference type="InterPro" id="IPR002931">
    <property type="entry name" value="Transglutaminase-like"/>
</dbReference>
<gene>
    <name evidence="3" type="ORF">BDD43_3672</name>
</gene>
<dbReference type="SUPFAM" id="SSF54001">
    <property type="entry name" value="Cysteine proteinases"/>
    <property type="match status" value="1"/>
</dbReference>
<proteinExistence type="predicted"/>
<keyword evidence="4" id="KW-1185">Reference proteome</keyword>